<feature type="domain" description="GapR-like DNA-binding" evidence="3">
    <location>
        <begin position="9"/>
        <end position="79"/>
    </location>
</feature>
<comment type="caution">
    <text evidence="4">The sequence shown here is derived from an EMBL/GenBank/DDBJ whole genome shotgun (WGS) entry which is preliminary data.</text>
</comment>
<accession>A0ABS1DAE7</accession>
<reference evidence="4 5" key="1">
    <citation type="journal article" date="2020" name="Microorganisms">
        <title>Osmotic Adaptation and Compatible Solute Biosynthesis of Phototrophic Bacteria as Revealed from Genome Analyses.</title>
        <authorList>
            <person name="Imhoff J.F."/>
            <person name="Rahn T."/>
            <person name="Kunzel S."/>
            <person name="Keller A."/>
            <person name="Neulinger S.C."/>
        </authorList>
    </citation>
    <scope>NUCLEOTIDE SEQUENCE [LARGE SCALE GENOMIC DNA]</scope>
    <source>
        <strain evidence="4 5">DSM 9895</strain>
    </source>
</reference>
<dbReference type="EMBL" id="NRRL01000006">
    <property type="protein sequence ID" value="MBK1667345.1"/>
    <property type="molecule type" value="Genomic_DNA"/>
</dbReference>
<dbReference type="InterPro" id="IPR046367">
    <property type="entry name" value="GapR-like_DNA-bd"/>
</dbReference>
<protein>
    <recommendedName>
        <fullName evidence="1">UPF0335 protein CKO28_04790</fullName>
    </recommendedName>
</protein>
<organism evidence="4 5">
    <name type="scientific">Rhodovibrio sodomensis</name>
    <dbReference type="NCBI Taxonomy" id="1088"/>
    <lineage>
        <taxon>Bacteria</taxon>
        <taxon>Pseudomonadati</taxon>
        <taxon>Pseudomonadota</taxon>
        <taxon>Alphaproteobacteria</taxon>
        <taxon>Rhodospirillales</taxon>
        <taxon>Rhodovibrionaceae</taxon>
        <taxon>Rhodovibrio</taxon>
    </lineage>
</organism>
<proteinExistence type="inferred from homology"/>
<comment type="similarity">
    <text evidence="1">Belongs to the UPF0335 family.</text>
</comment>
<dbReference type="InterPro" id="IPR018753">
    <property type="entry name" value="GapR-like"/>
</dbReference>
<dbReference type="NCBIfam" id="NF010247">
    <property type="entry name" value="PRK13694.1"/>
    <property type="match status" value="1"/>
</dbReference>
<evidence type="ECO:0000256" key="1">
    <source>
        <dbReference type="HAMAP-Rule" id="MF_00797"/>
    </source>
</evidence>
<gene>
    <name evidence="4" type="ORF">CKO28_04790</name>
</gene>
<dbReference type="Proteomes" id="UP001296873">
    <property type="component" value="Unassembled WGS sequence"/>
</dbReference>
<evidence type="ECO:0000313" key="5">
    <source>
        <dbReference type="Proteomes" id="UP001296873"/>
    </source>
</evidence>
<dbReference type="HAMAP" id="MF_00797">
    <property type="entry name" value="UPF0335"/>
    <property type="match status" value="1"/>
</dbReference>
<sequence>MADTQGITGDQLKSYIERIEKLEEEKANLQADIREVYSEAKANGFDTKVMRQLIALRKKDEQDRSEQEELLHVYKTAIGME</sequence>
<dbReference type="RefSeq" id="WP_200339416.1">
    <property type="nucleotide sequence ID" value="NZ_NRRL01000006.1"/>
</dbReference>
<evidence type="ECO:0000313" key="4">
    <source>
        <dbReference type="EMBL" id="MBK1667345.1"/>
    </source>
</evidence>
<feature type="coiled-coil region" evidence="2">
    <location>
        <begin position="12"/>
        <end position="39"/>
    </location>
</feature>
<dbReference type="Pfam" id="PF10073">
    <property type="entry name" value="GapR_DNA-bd"/>
    <property type="match status" value="1"/>
</dbReference>
<keyword evidence="2" id="KW-0175">Coiled coil</keyword>
<evidence type="ECO:0000259" key="3">
    <source>
        <dbReference type="Pfam" id="PF10073"/>
    </source>
</evidence>
<name>A0ABS1DAE7_9PROT</name>
<evidence type="ECO:0000256" key="2">
    <source>
        <dbReference type="SAM" id="Coils"/>
    </source>
</evidence>
<keyword evidence="5" id="KW-1185">Reference proteome</keyword>